<keyword evidence="4" id="KW-1185">Reference proteome</keyword>
<sequence>MEFKSNKILEEVHPLNIIREIQKWPVLYSRDGSQRPTAGTHFRSRVWAEVARNLFQEWDQFDQQTQEQKHLNKKWRNLRDTFKRQLLLEKKMREGQKIKRKTYVYFEHMQFLLPYIEPAEQDSEVKPRLEEFFNKGAKRKVSKDTHITKKTRPMTHLLDDAPAASNFADVLDADRHFLLSLIPSFQTMAEDDKLTAKVEILKVIKNIKKKTVSKDGAPEPDSLTLEGDEEHLGQTKTEKRDQRQLHGGERMNRDVDTDDTSSD</sequence>
<evidence type="ECO:0000313" key="3">
    <source>
        <dbReference type="EMBL" id="OWR51189.1"/>
    </source>
</evidence>
<proteinExistence type="predicted"/>
<name>A0A212FBS8_DANPL</name>
<dbReference type="GO" id="GO:0005634">
    <property type="term" value="C:nucleus"/>
    <property type="evidence" value="ECO:0007669"/>
    <property type="project" value="UniProtKB-SubCell"/>
</dbReference>
<evidence type="ECO:0000256" key="1">
    <source>
        <dbReference type="PROSITE-ProRule" id="PRU00371"/>
    </source>
</evidence>
<dbReference type="Pfam" id="PF10545">
    <property type="entry name" value="MADF_DNA_bdg"/>
    <property type="match status" value="1"/>
</dbReference>
<dbReference type="PROSITE" id="PS51029">
    <property type="entry name" value="MADF"/>
    <property type="match status" value="1"/>
</dbReference>
<comment type="caution">
    <text evidence="3">The sequence shown here is derived from an EMBL/GenBank/DDBJ whole genome shotgun (WGS) entry which is preliminary data.</text>
</comment>
<dbReference type="Proteomes" id="UP000007151">
    <property type="component" value="Unassembled WGS sequence"/>
</dbReference>
<dbReference type="KEGG" id="dpl:KGM_215164"/>
<evidence type="ECO:0000256" key="2">
    <source>
        <dbReference type="SAM" id="MobiDB-lite"/>
    </source>
</evidence>
<dbReference type="Pfam" id="PF02944">
    <property type="entry name" value="BESS"/>
    <property type="match status" value="1"/>
</dbReference>
<reference evidence="3 4" key="1">
    <citation type="journal article" date="2011" name="Cell">
        <title>The monarch butterfly genome yields insights into long-distance migration.</title>
        <authorList>
            <person name="Zhan S."/>
            <person name="Merlin C."/>
            <person name="Boore J.L."/>
            <person name="Reppert S.M."/>
        </authorList>
    </citation>
    <scope>NUCLEOTIDE SEQUENCE [LARGE SCALE GENOMIC DNA]</scope>
    <source>
        <strain evidence="3">F-2</strain>
    </source>
</reference>
<dbReference type="GO" id="GO:0003677">
    <property type="term" value="F:DNA binding"/>
    <property type="evidence" value="ECO:0007669"/>
    <property type="project" value="InterPro"/>
</dbReference>
<organism evidence="3 4">
    <name type="scientific">Danaus plexippus plexippus</name>
    <dbReference type="NCBI Taxonomy" id="278856"/>
    <lineage>
        <taxon>Eukaryota</taxon>
        <taxon>Metazoa</taxon>
        <taxon>Ecdysozoa</taxon>
        <taxon>Arthropoda</taxon>
        <taxon>Hexapoda</taxon>
        <taxon>Insecta</taxon>
        <taxon>Pterygota</taxon>
        <taxon>Neoptera</taxon>
        <taxon>Endopterygota</taxon>
        <taxon>Lepidoptera</taxon>
        <taxon>Glossata</taxon>
        <taxon>Ditrysia</taxon>
        <taxon>Papilionoidea</taxon>
        <taxon>Nymphalidae</taxon>
        <taxon>Danainae</taxon>
        <taxon>Danaini</taxon>
        <taxon>Danaina</taxon>
        <taxon>Danaus</taxon>
        <taxon>Danaus</taxon>
    </lineage>
</organism>
<feature type="region of interest" description="Disordered" evidence="2">
    <location>
        <begin position="211"/>
        <end position="263"/>
    </location>
</feature>
<dbReference type="PANTHER" id="PTHR12243">
    <property type="entry name" value="MADF DOMAIN TRANSCRIPTION FACTOR"/>
    <property type="match status" value="1"/>
</dbReference>
<dbReference type="PANTHER" id="PTHR12243:SF67">
    <property type="entry name" value="COREPRESSOR OF PANGOLIN, ISOFORM A-RELATED"/>
    <property type="match status" value="1"/>
</dbReference>
<dbReference type="GO" id="GO:0006357">
    <property type="term" value="P:regulation of transcription by RNA polymerase II"/>
    <property type="evidence" value="ECO:0007669"/>
    <property type="project" value="TreeGrafter"/>
</dbReference>
<gene>
    <name evidence="3" type="ORF">KGM_215164</name>
</gene>
<feature type="compositionally biased region" description="Basic and acidic residues" evidence="2">
    <location>
        <begin position="230"/>
        <end position="255"/>
    </location>
</feature>
<dbReference type="STRING" id="278856.A0A212FBS8"/>
<dbReference type="InterPro" id="IPR006578">
    <property type="entry name" value="MADF-dom"/>
</dbReference>
<dbReference type="EMBL" id="AGBW02009279">
    <property type="protein sequence ID" value="OWR51189.1"/>
    <property type="molecule type" value="Genomic_DNA"/>
</dbReference>
<accession>A0A212FBS8</accession>
<keyword evidence="1" id="KW-0539">Nucleus</keyword>
<comment type="subcellular location">
    <subcellularLocation>
        <location evidence="1">Nucleus</location>
    </subcellularLocation>
</comment>
<protein>
    <submittedName>
        <fullName evidence="3">Dorsal interacting protein 3</fullName>
    </submittedName>
</protein>
<dbReference type="eggNOG" id="ENOG502S3VN">
    <property type="taxonomic scope" value="Eukaryota"/>
</dbReference>
<dbReference type="InterPro" id="IPR039353">
    <property type="entry name" value="TF_Adf1"/>
</dbReference>
<dbReference type="GO" id="GO:0005667">
    <property type="term" value="C:transcription regulator complex"/>
    <property type="evidence" value="ECO:0007669"/>
    <property type="project" value="TreeGrafter"/>
</dbReference>
<dbReference type="SMART" id="SM00595">
    <property type="entry name" value="MADF"/>
    <property type="match status" value="1"/>
</dbReference>
<dbReference type="AlphaFoldDB" id="A0A212FBS8"/>
<evidence type="ECO:0000313" key="4">
    <source>
        <dbReference type="Proteomes" id="UP000007151"/>
    </source>
</evidence>
<dbReference type="PROSITE" id="PS51031">
    <property type="entry name" value="BESS"/>
    <property type="match status" value="1"/>
</dbReference>
<dbReference type="InterPro" id="IPR004210">
    <property type="entry name" value="BESS_motif"/>
</dbReference>